<dbReference type="PANTHER" id="PTHR33598:SF4">
    <property type="entry name" value="OS02G0833400 PROTEIN"/>
    <property type="match status" value="1"/>
</dbReference>
<dbReference type="PANTHER" id="PTHR33598">
    <property type="entry name" value="OS02G0833400 PROTEIN"/>
    <property type="match status" value="1"/>
</dbReference>
<evidence type="ECO:0000256" key="2">
    <source>
        <dbReference type="SAM" id="SignalP"/>
    </source>
</evidence>
<dbReference type="EMBL" id="JBGBPQ010000002">
    <property type="protein sequence ID" value="KAL1527944.1"/>
    <property type="molecule type" value="Genomic_DNA"/>
</dbReference>
<feature type="coiled-coil region" evidence="1">
    <location>
        <begin position="172"/>
        <end position="206"/>
    </location>
</feature>
<dbReference type="Pfam" id="PF05542">
    <property type="entry name" value="DUF760"/>
    <property type="match status" value="2"/>
</dbReference>
<proteinExistence type="predicted"/>
<dbReference type="InterPro" id="IPR008479">
    <property type="entry name" value="DUF760"/>
</dbReference>
<organism evidence="3 4">
    <name type="scientific">Prymnesium parvum</name>
    <name type="common">Toxic golden alga</name>
    <dbReference type="NCBI Taxonomy" id="97485"/>
    <lineage>
        <taxon>Eukaryota</taxon>
        <taxon>Haptista</taxon>
        <taxon>Haptophyta</taxon>
        <taxon>Prymnesiophyceae</taxon>
        <taxon>Prymnesiales</taxon>
        <taxon>Prymnesiaceae</taxon>
        <taxon>Prymnesium</taxon>
    </lineage>
</organism>
<sequence>MPLLLVPALLFPALLPTPRCAFISASGSASRSALSFFRAQSLFANDGDNEIDWDKEVTSLTKTQQNRYFQALKQIEPPQLVREFAETAPPEVQNAVKLTISQLLGNIPAQVAESAITARGTSLASLMFSMQMTGYMFRNAEYRRALLQASTPAQLPPVNGTLTVKVAGLEAKVDAQSYMAELRAEVQALREQLSLMQQQRENGELALINYIQSLGPQEARKLSSQVSPDVLEAMGQLVSSILTDYNISPDMVAKAPVSKVRELLIVQLVSGYRLRELEAREELKDKFWDQ</sequence>
<evidence type="ECO:0000313" key="3">
    <source>
        <dbReference type="EMBL" id="KAL1527944.1"/>
    </source>
</evidence>
<comment type="caution">
    <text evidence="3">The sequence shown here is derived from an EMBL/GenBank/DDBJ whole genome shotgun (WGS) entry which is preliminary data.</text>
</comment>
<evidence type="ECO:0000313" key="4">
    <source>
        <dbReference type="Proteomes" id="UP001515480"/>
    </source>
</evidence>
<evidence type="ECO:0000256" key="1">
    <source>
        <dbReference type="SAM" id="Coils"/>
    </source>
</evidence>
<reference evidence="3 4" key="1">
    <citation type="journal article" date="2024" name="Science">
        <title>Giant polyketide synthase enzymes in the biosynthesis of giant marine polyether toxins.</title>
        <authorList>
            <person name="Fallon T.R."/>
            <person name="Shende V.V."/>
            <person name="Wierzbicki I.H."/>
            <person name="Pendleton A.L."/>
            <person name="Watervoot N.F."/>
            <person name="Auber R.P."/>
            <person name="Gonzalez D.J."/>
            <person name="Wisecaver J.H."/>
            <person name="Moore B.S."/>
        </authorList>
    </citation>
    <scope>NUCLEOTIDE SEQUENCE [LARGE SCALE GENOMIC DNA]</scope>
    <source>
        <strain evidence="3 4">12B1</strain>
    </source>
</reference>
<dbReference type="AlphaFoldDB" id="A0AB34K1U5"/>
<accession>A0AB34K1U5</accession>
<protein>
    <recommendedName>
        <fullName evidence="5">Peptidylprolyl isomerase</fullName>
    </recommendedName>
</protein>
<keyword evidence="1" id="KW-0175">Coiled coil</keyword>
<evidence type="ECO:0008006" key="5">
    <source>
        <dbReference type="Google" id="ProtNLM"/>
    </source>
</evidence>
<keyword evidence="4" id="KW-1185">Reference proteome</keyword>
<name>A0AB34K1U5_PRYPA</name>
<feature type="signal peptide" evidence="2">
    <location>
        <begin position="1"/>
        <end position="20"/>
    </location>
</feature>
<dbReference type="Proteomes" id="UP001515480">
    <property type="component" value="Unassembled WGS sequence"/>
</dbReference>
<feature type="chain" id="PRO_5044199377" description="Peptidylprolyl isomerase" evidence="2">
    <location>
        <begin position="21"/>
        <end position="290"/>
    </location>
</feature>
<gene>
    <name evidence="3" type="ORF">AB1Y20_009315</name>
</gene>
<keyword evidence="2" id="KW-0732">Signal</keyword>